<feature type="transmembrane region" description="Helical" evidence="1">
    <location>
        <begin position="21"/>
        <end position="43"/>
    </location>
</feature>
<keyword evidence="1" id="KW-0812">Transmembrane</keyword>
<reference evidence="2 3" key="1">
    <citation type="journal article" date="2024" name="G3 (Bethesda)">
        <title>Genome assembly of Hibiscus sabdariffa L. provides insights into metabolisms of medicinal natural products.</title>
        <authorList>
            <person name="Kim T."/>
        </authorList>
    </citation>
    <scope>NUCLEOTIDE SEQUENCE [LARGE SCALE GENOMIC DNA]</scope>
    <source>
        <strain evidence="2">TK-2024</strain>
        <tissue evidence="2">Old leaves</tissue>
    </source>
</reference>
<comment type="caution">
    <text evidence="2">The sequence shown here is derived from an EMBL/GenBank/DDBJ whole genome shotgun (WGS) entry which is preliminary data.</text>
</comment>
<keyword evidence="1" id="KW-1133">Transmembrane helix</keyword>
<sequence>MRFINNQAKTPISLELASMASMLYHVLLISSSCVLKVITFTMSMDTHPLIKTYPEIGEHAFGYKQRAIVFVLCSCMSSCTRRSRVPDIRR</sequence>
<dbReference type="EMBL" id="JBBPBN010000124">
    <property type="protein sequence ID" value="KAK8977217.1"/>
    <property type="molecule type" value="Genomic_DNA"/>
</dbReference>
<keyword evidence="1" id="KW-0472">Membrane</keyword>
<organism evidence="2 3">
    <name type="scientific">Hibiscus sabdariffa</name>
    <name type="common">roselle</name>
    <dbReference type="NCBI Taxonomy" id="183260"/>
    <lineage>
        <taxon>Eukaryota</taxon>
        <taxon>Viridiplantae</taxon>
        <taxon>Streptophyta</taxon>
        <taxon>Embryophyta</taxon>
        <taxon>Tracheophyta</taxon>
        <taxon>Spermatophyta</taxon>
        <taxon>Magnoliopsida</taxon>
        <taxon>eudicotyledons</taxon>
        <taxon>Gunneridae</taxon>
        <taxon>Pentapetalae</taxon>
        <taxon>rosids</taxon>
        <taxon>malvids</taxon>
        <taxon>Malvales</taxon>
        <taxon>Malvaceae</taxon>
        <taxon>Malvoideae</taxon>
        <taxon>Hibiscus</taxon>
    </lineage>
</organism>
<evidence type="ECO:0000313" key="2">
    <source>
        <dbReference type="EMBL" id="KAK8977217.1"/>
    </source>
</evidence>
<dbReference type="Proteomes" id="UP001396334">
    <property type="component" value="Unassembled WGS sequence"/>
</dbReference>
<gene>
    <name evidence="2" type="ORF">V6N11_021303</name>
</gene>
<evidence type="ECO:0000256" key="1">
    <source>
        <dbReference type="SAM" id="Phobius"/>
    </source>
</evidence>
<dbReference type="PROSITE" id="PS51257">
    <property type="entry name" value="PROKAR_LIPOPROTEIN"/>
    <property type="match status" value="1"/>
</dbReference>
<proteinExistence type="predicted"/>
<evidence type="ECO:0000313" key="3">
    <source>
        <dbReference type="Proteomes" id="UP001396334"/>
    </source>
</evidence>
<accession>A0ABR2NM31</accession>
<name>A0ABR2NM31_9ROSI</name>
<protein>
    <submittedName>
        <fullName evidence="2">Uncharacterized protein</fullName>
    </submittedName>
</protein>
<keyword evidence="3" id="KW-1185">Reference proteome</keyword>